<evidence type="ECO:0000313" key="3">
    <source>
        <dbReference type="Proteomes" id="UP000654670"/>
    </source>
</evidence>
<dbReference type="EMBL" id="BMOK01000006">
    <property type="protein sequence ID" value="GGL54451.1"/>
    <property type="molecule type" value="Genomic_DNA"/>
</dbReference>
<dbReference type="AlphaFoldDB" id="A0A917S3A4"/>
<dbReference type="GO" id="GO:0016747">
    <property type="term" value="F:acyltransferase activity, transferring groups other than amino-acyl groups"/>
    <property type="evidence" value="ECO:0007669"/>
    <property type="project" value="InterPro"/>
</dbReference>
<reference evidence="2" key="2">
    <citation type="submission" date="2020-09" db="EMBL/GenBank/DDBJ databases">
        <authorList>
            <person name="Sun Q."/>
            <person name="Ohkuma M."/>
        </authorList>
    </citation>
    <scope>NUCLEOTIDE SEQUENCE</scope>
    <source>
        <strain evidence="2">JCM 15325</strain>
    </source>
</reference>
<evidence type="ECO:0000259" key="1">
    <source>
        <dbReference type="PROSITE" id="PS51186"/>
    </source>
</evidence>
<dbReference type="PANTHER" id="PTHR43415">
    <property type="entry name" value="SPERMIDINE N(1)-ACETYLTRANSFERASE"/>
    <property type="match status" value="1"/>
</dbReference>
<dbReference type="InterPro" id="IPR016181">
    <property type="entry name" value="Acyl_CoA_acyltransferase"/>
</dbReference>
<keyword evidence="3" id="KW-1185">Reference proteome</keyword>
<dbReference type="PROSITE" id="PS51186">
    <property type="entry name" value="GNAT"/>
    <property type="match status" value="1"/>
</dbReference>
<gene>
    <name evidence="2" type="ORF">GCM10007968_18150</name>
</gene>
<dbReference type="RefSeq" id="WP_188802775.1">
    <property type="nucleotide sequence ID" value="NZ_BMOK01000006.1"/>
</dbReference>
<dbReference type="Gene3D" id="3.40.630.30">
    <property type="match status" value="1"/>
</dbReference>
<dbReference type="InterPro" id="IPR000182">
    <property type="entry name" value="GNAT_dom"/>
</dbReference>
<dbReference type="NCBIfam" id="TIGR03585">
    <property type="entry name" value="PseH"/>
    <property type="match status" value="1"/>
</dbReference>
<name>A0A917S3A4_9BACL</name>
<reference evidence="2" key="1">
    <citation type="journal article" date="2014" name="Int. J. Syst. Evol. Microbiol.">
        <title>Complete genome sequence of Corynebacterium casei LMG S-19264T (=DSM 44701T), isolated from a smear-ripened cheese.</title>
        <authorList>
            <consortium name="US DOE Joint Genome Institute (JGI-PGF)"/>
            <person name="Walter F."/>
            <person name="Albersmeier A."/>
            <person name="Kalinowski J."/>
            <person name="Ruckert C."/>
        </authorList>
    </citation>
    <scope>NUCLEOTIDE SEQUENCE</scope>
    <source>
        <strain evidence="2">JCM 15325</strain>
    </source>
</reference>
<proteinExistence type="predicted"/>
<sequence length="184" mass="22111">MILHSNTRLEDIKESHLEMVLNWRNQECIRKYMFHNERIAMEEHLRWFHQMTLNPFKWVKIFYLNDCPSGFVQINRLSDHDCEWGLYIGNQQAPRGAGTIMGYLTIRYIFEHLLLNKIYAEVVSFNKRSIAYHEKLGFCKNGLQIREVPERDKEADVIQMCLTKESWRRNRRTVEQYIGGLNNE</sequence>
<organism evidence="2 3">
    <name type="scientific">Sporolactobacillus putidus</name>
    <dbReference type="NCBI Taxonomy" id="492735"/>
    <lineage>
        <taxon>Bacteria</taxon>
        <taxon>Bacillati</taxon>
        <taxon>Bacillota</taxon>
        <taxon>Bacilli</taxon>
        <taxon>Bacillales</taxon>
        <taxon>Sporolactobacillaceae</taxon>
        <taxon>Sporolactobacillus</taxon>
    </lineage>
</organism>
<feature type="domain" description="N-acetyltransferase" evidence="1">
    <location>
        <begin position="7"/>
        <end position="165"/>
    </location>
</feature>
<comment type="caution">
    <text evidence="2">The sequence shown here is derived from an EMBL/GenBank/DDBJ whole genome shotgun (WGS) entry which is preliminary data.</text>
</comment>
<dbReference type="PANTHER" id="PTHR43415:SF3">
    <property type="entry name" value="GNAT-FAMILY ACETYLTRANSFERASE"/>
    <property type="match status" value="1"/>
</dbReference>
<accession>A0A917S3A4</accession>
<dbReference type="InterPro" id="IPR020036">
    <property type="entry name" value="PseH"/>
</dbReference>
<dbReference type="SUPFAM" id="SSF55729">
    <property type="entry name" value="Acyl-CoA N-acyltransferases (Nat)"/>
    <property type="match status" value="1"/>
</dbReference>
<evidence type="ECO:0000313" key="2">
    <source>
        <dbReference type="EMBL" id="GGL54451.1"/>
    </source>
</evidence>
<protein>
    <submittedName>
        <fullName evidence="2">UDP-4-amino-4, 6-dideoxy-N-acetyl-beta-L-altrosamine N-acetyltransferase</fullName>
    </submittedName>
</protein>
<dbReference type="Proteomes" id="UP000654670">
    <property type="component" value="Unassembled WGS sequence"/>
</dbReference>
<dbReference type="Pfam" id="PF13302">
    <property type="entry name" value="Acetyltransf_3"/>
    <property type="match status" value="1"/>
</dbReference>